<comment type="similarity">
    <text evidence="2 7">Belongs to the aspartokinase family.</text>
</comment>
<dbReference type="STRING" id="880071.Fleli_3024"/>
<dbReference type="PANTHER" id="PTHR21499:SF59">
    <property type="entry name" value="ASPARTOKINASE"/>
    <property type="match status" value="1"/>
</dbReference>
<organism evidence="10 11">
    <name type="scientific">Bernardetia litoralis (strain ATCC 23117 / DSM 6794 / NBRC 15988 / NCIMB 1366 / Fx l1 / Sio-4)</name>
    <name type="common">Flexibacter litoralis</name>
    <dbReference type="NCBI Taxonomy" id="880071"/>
    <lineage>
        <taxon>Bacteria</taxon>
        <taxon>Pseudomonadati</taxon>
        <taxon>Bacteroidota</taxon>
        <taxon>Cytophagia</taxon>
        <taxon>Cytophagales</taxon>
        <taxon>Bernardetiaceae</taxon>
        <taxon>Bernardetia</taxon>
    </lineage>
</organism>
<evidence type="ECO:0000256" key="3">
    <source>
        <dbReference type="ARBA" id="ARBA00022679"/>
    </source>
</evidence>
<evidence type="ECO:0000313" key="11">
    <source>
        <dbReference type="Proteomes" id="UP000006054"/>
    </source>
</evidence>
<dbReference type="InterPro" id="IPR001341">
    <property type="entry name" value="Asp_kinase"/>
</dbReference>
<sequence>MLHVFKFGGASVKDAPAVRNVSAILRSFIDKKDKLVIVVSAMGKTTNHLEDIFKAAKSKQEDKFKQILKEIEDFHYALADELFDGEREKIVYKILQKYIFQLEATLKDDEPNWDKHYDQVICFGELMSSAIVSEYLKKQHDDKCLWIDARRFVQTNERWREGQIDWEWSEQLIRAELLPMLEQRFVLTQGFIGGTIGGKTTTLGREGSDFTAAVFAYCLQADGVTIWKDVSGILNADPKRIKNPHLFKQINYSDAAEMTYYGATVIHPKTIRPLAAKGISLYVRSFVNAEIEGTKIGNVTTSPSLPSIIVKGTQSMLMFKAKDLAAINERNQLAYIHSELNRHNIKINLLQVSATSFSVCTDNDERKLAALKESLNNDFELSVLNNLELITVKNYDSKTLNNFTNLGNAIIAQRSEDVFQVVVRK</sequence>
<evidence type="ECO:0000259" key="9">
    <source>
        <dbReference type="Pfam" id="PF00696"/>
    </source>
</evidence>
<dbReference type="GO" id="GO:0005829">
    <property type="term" value="C:cytosol"/>
    <property type="evidence" value="ECO:0007669"/>
    <property type="project" value="TreeGrafter"/>
</dbReference>
<dbReference type="UniPathway" id="UPA00050">
    <property type="reaction ID" value="UER00461"/>
</dbReference>
<dbReference type="Gene3D" id="1.20.120.1320">
    <property type="entry name" value="Aspartokinase, catalytic domain"/>
    <property type="match status" value="1"/>
</dbReference>
<evidence type="ECO:0000256" key="6">
    <source>
        <dbReference type="ARBA" id="ARBA00022840"/>
    </source>
</evidence>
<dbReference type="Pfam" id="PF00696">
    <property type="entry name" value="AA_kinase"/>
    <property type="match status" value="1"/>
</dbReference>
<evidence type="ECO:0000256" key="8">
    <source>
        <dbReference type="RuleBase" id="RU004249"/>
    </source>
</evidence>
<keyword evidence="4" id="KW-0547">Nucleotide-binding</keyword>
<comment type="pathway">
    <text evidence="8">Amino-acid biosynthesis; L-methionine biosynthesis via de novo pathway; L-homoserine from L-aspartate: step 1/3.</text>
</comment>
<dbReference type="PATRIC" id="fig|880071.3.peg.3020"/>
<dbReference type="RefSeq" id="WP_014798799.1">
    <property type="nucleotide sequence ID" value="NC_018018.1"/>
</dbReference>
<dbReference type="AlphaFoldDB" id="I4AN30"/>
<dbReference type="GO" id="GO:0005524">
    <property type="term" value="F:ATP binding"/>
    <property type="evidence" value="ECO:0007669"/>
    <property type="project" value="UniProtKB-KW"/>
</dbReference>
<evidence type="ECO:0000256" key="2">
    <source>
        <dbReference type="ARBA" id="ARBA00010122"/>
    </source>
</evidence>
<gene>
    <name evidence="10" type="ordered locus">Fleli_3024</name>
</gene>
<dbReference type="KEGG" id="fli:Fleli_3024"/>
<dbReference type="GO" id="GO:0009089">
    <property type="term" value="P:lysine biosynthetic process via diaminopimelate"/>
    <property type="evidence" value="ECO:0007669"/>
    <property type="project" value="UniProtKB-UniPathway"/>
</dbReference>
<comment type="pathway">
    <text evidence="1 8">Amino-acid biosynthesis; L-lysine biosynthesis via DAP pathway; (S)-tetrahydrodipicolinate from L-aspartate: step 1/4.</text>
</comment>
<evidence type="ECO:0000256" key="4">
    <source>
        <dbReference type="ARBA" id="ARBA00022741"/>
    </source>
</evidence>
<keyword evidence="6" id="KW-0067">ATP-binding</keyword>
<dbReference type="UniPathway" id="UPA00051">
    <property type="reaction ID" value="UER00462"/>
</dbReference>
<evidence type="ECO:0000256" key="7">
    <source>
        <dbReference type="RuleBase" id="RU003448"/>
    </source>
</evidence>
<comment type="pathway">
    <text evidence="8">Amino-acid biosynthesis; L-threonine biosynthesis; L-threonine from L-aspartate: step 1/5.</text>
</comment>
<dbReference type="InterPro" id="IPR001048">
    <property type="entry name" value="Asp/Glu/Uridylate_kinase"/>
</dbReference>
<dbReference type="EMBL" id="CP003345">
    <property type="protein sequence ID" value="AFM05365.1"/>
    <property type="molecule type" value="Genomic_DNA"/>
</dbReference>
<dbReference type="GO" id="GO:0009090">
    <property type="term" value="P:homoserine biosynthetic process"/>
    <property type="evidence" value="ECO:0007669"/>
    <property type="project" value="TreeGrafter"/>
</dbReference>
<keyword evidence="5 7" id="KW-0418">Kinase</keyword>
<dbReference type="OrthoDB" id="9799110at2"/>
<dbReference type="InterPro" id="IPR036393">
    <property type="entry name" value="AceGlu_kinase-like_sf"/>
</dbReference>
<comment type="catalytic activity">
    <reaction evidence="7">
        <text>L-aspartate + ATP = 4-phospho-L-aspartate + ADP</text>
        <dbReference type="Rhea" id="RHEA:23776"/>
        <dbReference type="ChEBI" id="CHEBI:29991"/>
        <dbReference type="ChEBI" id="CHEBI:30616"/>
        <dbReference type="ChEBI" id="CHEBI:57535"/>
        <dbReference type="ChEBI" id="CHEBI:456216"/>
        <dbReference type="EC" id="2.7.2.4"/>
    </reaction>
</comment>
<dbReference type="NCBIfam" id="TIGR00657">
    <property type="entry name" value="asp_kinases"/>
    <property type="match status" value="1"/>
</dbReference>
<dbReference type="PANTHER" id="PTHR21499">
    <property type="entry name" value="ASPARTATE KINASE"/>
    <property type="match status" value="1"/>
</dbReference>
<proteinExistence type="inferred from homology"/>
<dbReference type="GO" id="GO:0004072">
    <property type="term" value="F:aspartate kinase activity"/>
    <property type="evidence" value="ECO:0007669"/>
    <property type="project" value="UniProtKB-EC"/>
</dbReference>
<dbReference type="SUPFAM" id="SSF53633">
    <property type="entry name" value="Carbamate kinase-like"/>
    <property type="match status" value="1"/>
</dbReference>
<accession>I4AN30</accession>
<dbReference type="Gene3D" id="3.40.1160.10">
    <property type="entry name" value="Acetylglutamate kinase-like"/>
    <property type="match status" value="1"/>
</dbReference>
<keyword evidence="3 7" id="KW-0808">Transferase</keyword>
<dbReference type="HOGENOM" id="CLU_009116_6_0_10"/>
<dbReference type="EC" id="2.7.2.4" evidence="7"/>
<reference evidence="11" key="1">
    <citation type="submission" date="2012-06" db="EMBL/GenBank/DDBJ databases">
        <title>The complete genome of Flexibacter litoralis DSM 6794.</title>
        <authorList>
            <person name="Lucas S."/>
            <person name="Copeland A."/>
            <person name="Lapidus A."/>
            <person name="Glavina del Rio T."/>
            <person name="Dalin E."/>
            <person name="Tice H."/>
            <person name="Bruce D."/>
            <person name="Goodwin L."/>
            <person name="Pitluck S."/>
            <person name="Peters L."/>
            <person name="Ovchinnikova G."/>
            <person name="Lu M."/>
            <person name="Kyrpides N."/>
            <person name="Mavromatis K."/>
            <person name="Ivanova N."/>
            <person name="Brettin T."/>
            <person name="Detter J.C."/>
            <person name="Han C."/>
            <person name="Larimer F."/>
            <person name="Land M."/>
            <person name="Hauser L."/>
            <person name="Markowitz V."/>
            <person name="Cheng J.-F."/>
            <person name="Hugenholtz P."/>
            <person name="Woyke T."/>
            <person name="Wu D."/>
            <person name="Spring S."/>
            <person name="Lang E."/>
            <person name="Kopitz M."/>
            <person name="Brambilla E."/>
            <person name="Klenk H.-P."/>
            <person name="Eisen J.A."/>
        </authorList>
    </citation>
    <scope>NUCLEOTIDE SEQUENCE [LARGE SCALE GENOMIC DNA]</scope>
    <source>
        <strain evidence="11">ATCC 23117 / DSM 6794 / NBRC 15988 / NCIMB 1366 / Sio-4</strain>
    </source>
</reference>
<feature type="domain" description="Aspartate/glutamate/uridylate kinase" evidence="9">
    <location>
        <begin position="2"/>
        <end position="285"/>
    </location>
</feature>
<evidence type="ECO:0000313" key="10">
    <source>
        <dbReference type="EMBL" id="AFM05365.1"/>
    </source>
</evidence>
<keyword evidence="11" id="KW-1185">Reference proteome</keyword>
<dbReference type="InterPro" id="IPR042199">
    <property type="entry name" value="AsparK_Bifunc_asparK/hSer_DH"/>
</dbReference>
<dbReference type="Proteomes" id="UP000006054">
    <property type="component" value="Chromosome"/>
</dbReference>
<evidence type="ECO:0000256" key="1">
    <source>
        <dbReference type="ARBA" id="ARBA00004766"/>
    </source>
</evidence>
<evidence type="ECO:0000256" key="5">
    <source>
        <dbReference type="ARBA" id="ARBA00022777"/>
    </source>
</evidence>
<dbReference type="UniPathway" id="UPA00034">
    <property type="reaction ID" value="UER00015"/>
</dbReference>
<protein>
    <recommendedName>
        <fullName evidence="7">Aspartokinase</fullName>
        <ecNumber evidence="7">2.7.2.4</ecNumber>
    </recommendedName>
</protein>
<keyword evidence="8" id="KW-0028">Amino-acid biosynthesis</keyword>
<dbReference type="eggNOG" id="COG0527">
    <property type="taxonomic scope" value="Bacteria"/>
</dbReference>
<name>I4AN30_BERLS</name>
<dbReference type="GO" id="GO:0009088">
    <property type="term" value="P:threonine biosynthetic process"/>
    <property type="evidence" value="ECO:0007669"/>
    <property type="project" value="UniProtKB-UniPathway"/>
</dbReference>